<proteinExistence type="predicted"/>
<dbReference type="EMBL" id="JADKFW010000021">
    <property type="protein sequence ID" value="MBK9719561.1"/>
    <property type="molecule type" value="Genomic_DNA"/>
</dbReference>
<dbReference type="Proteomes" id="UP000808349">
    <property type="component" value="Unassembled WGS sequence"/>
</dbReference>
<evidence type="ECO:0000259" key="2">
    <source>
        <dbReference type="Pfam" id="PF18962"/>
    </source>
</evidence>
<dbReference type="InterPro" id="IPR021615">
    <property type="entry name" value="Omp28"/>
</dbReference>
<evidence type="ECO:0000313" key="4">
    <source>
        <dbReference type="Proteomes" id="UP000808349"/>
    </source>
</evidence>
<keyword evidence="1" id="KW-0732">Signal</keyword>
<evidence type="ECO:0000313" key="3">
    <source>
        <dbReference type="EMBL" id="MBK9719561.1"/>
    </source>
</evidence>
<dbReference type="NCBIfam" id="TIGR04183">
    <property type="entry name" value="Por_Secre_tail"/>
    <property type="match status" value="1"/>
</dbReference>
<dbReference type="Gene3D" id="2.60.40.10">
    <property type="entry name" value="Immunoglobulins"/>
    <property type="match status" value="1"/>
</dbReference>
<dbReference type="InterPro" id="IPR026444">
    <property type="entry name" value="Secre_tail"/>
</dbReference>
<dbReference type="InterPro" id="IPR013783">
    <property type="entry name" value="Ig-like_fold"/>
</dbReference>
<protein>
    <submittedName>
        <fullName evidence="3">Omp28-related outer membrane protein</fullName>
    </submittedName>
</protein>
<name>A0A9D7XGB0_9BACT</name>
<dbReference type="AlphaFoldDB" id="A0A9D7XGB0"/>
<feature type="signal peptide" evidence="1">
    <location>
        <begin position="1"/>
        <end position="19"/>
    </location>
</feature>
<sequence length="685" mass="75336">MKKLLLLSSLLLIHALVIAQAPKYVLFEHFTNTSCGPCAQQNPGFQADLIIPNASVVRHISYHPWWPSNTDPFYLYDVPTQTDRTMFYEVSGVPDVRLNGNVKNGGPSSFSQADIDQVQSETSPISLDVSWSDLGSERKIIVKINTVGDKPLGDFTLQTVIIEKLVTLPVPAANGEKEFPNVMRKMLPDVNGQAITLADKGNSVIQEYTYSEDASLQLDKLEVIAFVQNNDTKEVLNIGSTFDPAIITQNRPTTVVKNLAASKSTTFEYEYLNKNSQTESLSIKLNSDQPSNWKKSMAIGSQTYLDEATVTVEAGKTLKVIVNIEPGVTPSVSTYVLGVYSATNPNIAPINNRMYVISGISDLIVDNSSATGDGKKHPIDWKTQYDEGFNLANGTTYGHGTESILMNAVKDKAMDGIKHIYFNAGWSFPALTSELSTTLKTFAESGGNIMVSGQDVAWATFDQGTSNTYANEEAQDLATQIMGVDYVDDGASTLTKFTPVKTDGLFGNELQSNLTAYYTSTYFFPDRLKVFGTGVATHNYNGLLNGTNCAAIRNQGPNYKTFWLAPGVEQLSLATRKELIKLIYNWFHGIISSTDFDLQASQLELGQNIPNPVSEETTISYSPIPTDHMILKIYDVNGYNTDMQLLKVGQTSSKINVSNWKSGIYYYNISDSKTSGLPRKMIVIK</sequence>
<gene>
    <name evidence="3" type="ORF">IPO85_19000</name>
</gene>
<reference evidence="3 4" key="1">
    <citation type="submission" date="2020-10" db="EMBL/GenBank/DDBJ databases">
        <title>Connecting structure to function with the recovery of over 1000 high-quality activated sludge metagenome-assembled genomes encoding full-length rRNA genes using long-read sequencing.</title>
        <authorList>
            <person name="Singleton C.M."/>
            <person name="Petriglieri F."/>
            <person name="Kristensen J.M."/>
            <person name="Kirkegaard R.H."/>
            <person name="Michaelsen T.Y."/>
            <person name="Andersen M.H."/>
            <person name="Karst S.M."/>
            <person name="Dueholm M.S."/>
            <person name="Nielsen P.H."/>
            <person name="Albertsen M."/>
        </authorList>
    </citation>
    <scope>NUCLEOTIDE SEQUENCE [LARGE SCALE GENOMIC DNA]</scope>
    <source>
        <strain evidence="3">Ribe_18-Q3-R11-54_BAT3C.373</strain>
    </source>
</reference>
<dbReference type="Pfam" id="PF18962">
    <property type="entry name" value="Por_Secre_tail"/>
    <property type="match status" value="1"/>
</dbReference>
<dbReference type="Pfam" id="PF11551">
    <property type="entry name" value="Omp28"/>
    <property type="match status" value="1"/>
</dbReference>
<feature type="domain" description="Secretion system C-terminal sorting" evidence="2">
    <location>
        <begin position="610"/>
        <end position="683"/>
    </location>
</feature>
<comment type="caution">
    <text evidence="3">The sequence shown here is derived from an EMBL/GenBank/DDBJ whole genome shotgun (WGS) entry which is preliminary data.</text>
</comment>
<evidence type="ECO:0000256" key="1">
    <source>
        <dbReference type="SAM" id="SignalP"/>
    </source>
</evidence>
<organism evidence="3 4">
    <name type="scientific">Candidatus Defluviibacterium haderslevense</name>
    <dbReference type="NCBI Taxonomy" id="2981993"/>
    <lineage>
        <taxon>Bacteria</taxon>
        <taxon>Pseudomonadati</taxon>
        <taxon>Bacteroidota</taxon>
        <taxon>Saprospiria</taxon>
        <taxon>Saprospirales</taxon>
        <taxon>Saprospiraceae</taxon>
        <taxon>Candidatus Defluviibacterium</taxon>
    </lineage>
</organism>
<feature type="chain" id="PRO_5039525035" evidence="1">
    <location>
        <begin position="20"/>
        <end position="685"/>
    </location>
</feature>
<accession>A0A9D7XGB0</accession>